<dbReference type="Proteomes" id="UP001295469">
    <property type="component" value="Chromosome A06"/>
</dbReference>
<dbReference type="EMBL" id="LK032238">
    <property type="protein sequence ID" value="CDY29495.1"/>
    <property type="molecule type" value="Genomic_DNA"/>
</dbReference>
<sequence length="269" mass="31223">MLELRDRECYLMFCFIVFMIAVPCYGHESESLFDGKTLYAGKELRKETLPLQSGSRVYRLQGLKSNSWYEVKISYPASIPALFSLQLLRNGEMGLKLKQTRRLLNTEKLIFKTESFEQVDDKDGLYVLVTVEPEGIVAIPNFKERSFIIYNIGKLFLTYLLLLSHQASLFLLKLTLVVTSSSVSPILSSNQRCLKILIVSRRSIWLITRMIFFSYIYISLHSDSFLMFVHLTLLNRLPPTGPSFKIPFPLTFFLFFNFLLFFSREILSL</sequence>
<feature type="transmembrane region" description="Helical" evidence="1">
    <location>
        <begin position="246"/>
        <end position="263"/>
    </location>
</feature>
<organism evidence="3 4">
    <name type="scientific">Brassica napus</name>
    <name type="common">Rape</name>
    <dbReference type="NCBI Taxonomy" id="3708"/>
    <lineage>
        <taxon>Eukaryota</taxon>
        <taxon>Viridiplantae</taxon>
        <taxon>Streptophyta</taxon>
        <taxon>Embryophyta</taxon>
        <taxon>Tracheophyta</taxon>
        <taxon>Spermatophyta</taxon>
        <taxon>Magnoliopsida</taxon>
        <taxon>eudicotyledons</taxon>
        <taxon>Gunneridae</taxon>
        <taxon>Pentapetalae</taxon>
        <taxon>rosids</taxon>
        <taxon>malvids</taxon>
        <taxon>Brassicales</taxon>
        <taxon>Brassicaceae</taxon>
        <taxon>Brassiceae</taxon>
        <taxon>Brassica</taxon>
    </lineage>
</organism>
<dbReference type="PaxDb" id="3708-A0A078GSN1"/>
<dbReference type="STRING" id="3708.A0A078GSN1"/>
<reference evidence="3" key="2">
    <citation type="submission" date="2014-06" db="EMBL/GenBank/DDBJ databases">
        <authorList>
            <person name="Genoscope - CEA"/>
        </authorList>
    </citation>
    <scope>NUCLEOTIDE SEQUENCE</scope>
</reference>
<gene>
    <name evidence="3" type="primary">BnaA06g14750D</name>
    <name evidence="2" type="ORF">DARMORV10_A06P16890.1</name>
    <name evidence="3" type="ORF">GSBRNA2T00043181001</name>
</gene>
<dbReference type="EMBL" id="HG994360">
    <property type="protein sequence ID" value="CAF2084592.1"/>
    <property type="molecule type" value="Genomic_DNA"/>
</dbReference>
<dbReference type="PANTHER" id="PTHR35465">
    <property type="entry name" value="CAVEOLIN-1 PROTEIN"/>
    <property type="match status" value="1"/>
</dbReference>
<evidence type="ECO:0000313" key="3">
    <source>
        <dbReference type="EMBL" id="CDY29495.1"/>
    </source>
</evidence>
<reference evidence="3 4" key="1">
    <citation type="journal article" date="2014" name="Science">
        <title>Plant genetics. Early allopolyploid evolution in the post-Neolithic Brassica napus oilseed genome.</title>
        <authorList>
            <person name="Chalhoub B."/>
            <person name="Denoeud F."/>
            <person name="Liu S."/>
            <person name="Parkin I.A."/>
            <person name="Tang H."/>
            <person name="Wang X."/>
            <person name="Chiquet J."/>
            <person name="Belcram H."/>
            <person name="Tong C."/>
            <person name="Samans B."/>
            <person name="Correa M."/>
            <person name="Da Silva C."/>
            <person name="Just J."/>
            <person name="Falentin C."/>
            <person name="Koh C.S."/>
            <person name="Le Clainche I."/>
            <person name="Bernard M."/>
            <person name="Bento P."/>
            <person name="Noel B."/>
            <person name="Labadie K."/>
            <person name="Alberti A."/>
            <person name="Charles M."/>
            <person name="Arnaud D."/>
            <person name="Guo H."/>
            <person name="Daviaud C."/>
            <person name="Alamery S."/>
            <person name="Jabbari K."/>
            <person name="Zhao M."/>
            <person name="Edger P.P."/>
            <person name="Chelaifa H."/>
            <person name="Tack D."/>
            <person name="Lassalle G."/>
            <person name="Mestiri I."/>
            <person name="Schnel N."/>
            <person name="Le Paslier M.C."/>
            <person name="Fan G."/>
            <person name="Renault V."/>
            <person name="Bayer P.E."/>
            <person name="Golicz A.A."/>
            <person name="Manoli S."/>
            <person name="Lee T.H."/>
            <person name="Thi V.H."/>
            <person name="Chalabi S."/>
            <person name="Hu Q."/>
            <person name="Fan C."/>
            <person name="Tollenaere R."/>
            <person name="Lu Y."/>
            <person name="Battail C."/>
            <person name="Shen J."/>
            <person name="Sidebottom C.H."/>
            <person name="Wang X."/>
            <person name="Canaguier A."/>
            <person name="Chauveau A."/>
            <person name="Berard A."/>
            <person name="Deniot G."/>
            <person name="Guan M."/>
            <person name="Liu Z."/>
            <person name="Sun F."/>
            <person name="Lim Y.P."/>
            <person name="Lyons E."/>
            <person name="Town C.D."/>
            <person name="Bancroft I."/>
            <person name="Wang X."/>
            <person name="Meng J."/>
            <person name="Ma J."/>
            <person name="Pires J.C."/>
            <person name="King G.J."/>
            <person name="Brunel D."/>
            <person name="Delourme R."/>
            <person name="Renard M."/>
            <person name="Aury J.M."/>
            <person name="Adams K.L."/>
            <person name="Batley J."/>
            <person name="Snowdon R.J."/>
            <person name="Tost J."/>
            <person name="Edwards D."/>
            <person name="Zhou Y."/>
            <person name="Hua W."/>
            <person name="Sharpe A.G."/>
            <person name="Paterson A.H."/>
            <person name="Guan C."/>
            <person name="Wincker P."/>
        </authorList>
    </citation>
    <scope>NUCLEOTIDE SEQUENCE [LARGE SCALE GENOMIC DNA]</scope>
    <source>
        <strain evidence="4">cv. Darmor-bzh</strain>
    </source>
</reference>
<name>A0A078GSN1_BRANA</name>
<keyword evidence="1" id="KW-1133">Transmembrane helix</keyword>
<evidence type="ECO:0000256" key="1">
    <source>
        <dbReference type="SAM" id="Phobius"/>
    </source>
</evidence>
<dbReference type="PANTHER" id="PTHR35465:SF4">
    <property type="entry name" value="(RAPE) HYPOTHETICAL PROTEIN"/>
    <property type="match status" value="1"/>
</dbReference>
<keyword evidence="4" id="KW-1185">Reference proteome</keyword>
<proteinExistence type="predicted"/>
<evidence type="ECO:0000313" key="4">
    <source>
        <dbReference type="Proteomes" id="UP000028999"/>
    </source>
</evidence>
<dbReference type="AlphaFoldDB" id="A0A078GSN1"/>
<reference evidence="2" key="3">
    <citation type="submission" date="2021-01" db="EMBL/GenBank/DDBJ databases">
        <authorList>
            <consortium name="Genoscope - CEA"/>
            <person name="William W."/>
        </authorList>
    </citation>
    <scope>NUCLEOTIDE SEQUENCE</scope>
</reference>
<keyword evidence="1" id="KW-0812">Transmembrane</keyword>
<keyword evidence="1" id="KW-0472">Membrane</keyword>
<feature type="transmembrane region" description="Helical" evidence="1">
    <location>
        <begin position="210"/>
        <end position="234"/>
    </location>
</feature>
<dbReference type="Proteomes" id="UP000028999">
    <property type="component" value="Unassembled WGS sequence"/>
</dbReference>
<accession>A0A078GSN1</accession>
<evidence type="ECO:0000313" key="2">
    <source>
        <dbReference type="EMBL" id="CAF2084592.1"/>
    </source>
</evidence>
<dbReference type="Gramene" id="CDY29495">
    <property type="protein sequence ID" value="CDY29495"/>
    <property type="gene ID" value="GSBRNA2T00043181001"/>
</dbReference>
<protein>
    <submittedName>
        <fullName evidence="2">(rape) hypothetical protein</fullName>
    </submittedName>
    <submittedName>
        <fullName evidence="3">BnaA06g14750D protein</fullName>
    </submittedName>
</protein>